<evidence type="ECO:0000313" key="10">
    <source>
        <dbReference type="Proteomes" id="UP001146120"/>
    </source>
</evidence>
<dbReference type="InterPro" id="IPR057948">
    <property type="entry name" value="TPR_TRIP12_N"/>
</dbReference>
<reference evidence="9" key="2">
    <citation type="journal article" date="2023" name="Microbiol Resour">
        <title>Decontamination and Annotation of the Draft Genome Sequence of the Oomycete Lagenidium giganteum ARSEF 373.</title>
        <authorList>
            <person name="Morgan W.R."/>
            <person name="Tartar A."/>
        </authorList>
    </citation>
    <scope>NUCLEOTIDE SEQUENCE</scope>
    <source>
        <strain evidence="9">ARSEF 373</strain>
    </source>
</reference>
<evidence type="ECO:0000256" key="5">
    <source>
        <dbReference type="PIRNR" id="PIRNR005673"/>
    </source>
</evidence>
<dbReference type="InterPro" id="IPR016024">
    <property type="entry name" value="ARM-type_fold"/>
</dbReference>
<protein>
    <recommendedName>
        <fullName evidence="5">Importin subunit alpha</fullName>
    </recommendedName>
</protein>
<dbReference type="EMBL" id="DAKRPA010000132">
    <property type="protein sequence ID" value="DAZ97527.1"/>
    <property type="molecule type" value="Genomic_DNA"/>
</dbReference>
<evidence type="ECO:0000313" key="9">
    <source>
        <dbReference type="EMBL" id="DAZ97527.1"/>
    </source>
</evidence>
<keyword evidence="2 5" id="KW-0813">Transport</keyword>
<accession>A0AAV2YWG1</accession>
<dbReference type="InterPro" id="IPR036975">
    <property type="entry name" value="Importin-a_IBB_sf"/>
</dbReference>
<dbReference type="GO" id="GO:0005634">
    <property type="term" value="C:nucleus"/>
    <property type="evidence" value="ECO:0007669"/>
    <property type="project" value="UniProtKB-ARBA"/>
</dbReference>
<feature type="repeat" description="ARM" evidence="6">
    <location>
        <begin position="95"/>
        <end position="124"/>
    </location>
</feature>
<keyword evidence="4 5" id="KW-0653">Protein transport</keyword>
<dbReference type="SUPFAM" id="SSF48371">
    <property type="entry name" value="ARM repeat"/>
    <property type="match status" value="1"/>
</dbReference>
<evidence type="ECO:0000256" key="3">
    <source>
        <dbReference type="ARBA" id="ARBA00022737"/>
    </source>
</evidence>
<feature type="repeat" description="ARM" evidence="6">
    <location>
        <begin position="138"/>
        <end position="180"/>
    </location>
</feature>
<dbReference type="Gene3D" id="1.25.10.10">
    <property type="entry name" value="Leucine-rich Repeat Variant"/>
    <property type="match status" value="1"/>
</dbReference>
<dbReference type="Pfam" id="PF00514">
    <property type="entry name" value="Arm"/>
    <property type="match status" value="4"/>
</dbReference>
<dbReference type="GO" id="GO:0061608">
    <property type="term" value="F:nuclear import signal receptor activity"/>
    <property type="evidence" value="ECO:0007669"/>
    <property type="project" value="InterPro"/>
</dbReference>
<dbReference type="AlphaFoldDB" id="A0AAV2YWG1"/>
<dbReference type="InterPro" id="IPR002652">
    <property type="entry name" value="Importin-a_IBB"/>
</dbReference>
<dbReference type="InterPro" id="IPR024931">
    <property type="entry name" value="Importin_alpha"/>
</dbReference>
<dbReference type="PROSITE" id="PS50176">
    <property type="entry name" value="ARM_REPEAT"/>
    <property type="match status" value="3"/>
</dbReference>
<sequence length="505" mass="56405">MSSRANDRQRSFKKGIDTDATRRRREDTAIQIRKSIKDDRLNQRRRMVQSVADLPKIAAMIQSLDTDQQTEATQLLRRLLSLAENPPIQDVINLGVVPILVDFLKRQEAPNLQFEAAWALTNIASGTTQHTEELIRHNAVPTLCQLMLSPHDNVCEQAVWALGNISGDSPECRDFVLNSGAMTMLIMVLRNRTGNISILRNATWTLSNFCRGKPKPDFHLVQPALNLLPHLIYSPDEEVVTDACWTLSYLSEGPNERIQAVIEAGVCRQLVELLGHSLTAVQTPALRSVGNIVTGDEHQTQTILDLGALPRLLPLLKHQKKLIRKETCWTISNITAGTQSQIQEVLDANIVPLLLHQLLTGEFDVKKEAAWAISNATNGGSPDQVKFLVQQGCIPPLDSRIIHVCLDALDQILRVGEVDSNYSGENQMATYVEEADGIELIQNLQFHEEEDIYAKAMKIIQDYFEGDDDEDYALEPDVSYDAKNFQFGLEGNGNQPGAVFDFNQP</sequence>
<evidence type="ECO:0000256" key="2">
    <source>
        <dbReference type="ARBA" id="ARBA00022448"/>
    </source>
</evidence>
<feature type="domain" description="IBB" evidence="8">
    <location>
        <begin position="1"/>
        <end position="54"/>
    </location>
</feature>
<comment type="caution">
    <text evidence="9">The sequence shown here is derived from an EMBL/GenBank/DDBJ whole genome shotgun (WGS) entry which is preliminary data.</text>
</comment>
<dbReference type="Gene3D" id="1.20.5.690">
    <property type="entry name" value="Importin-alpha, importin-beta-binding domain"/>
    <property type="match status" value="1"/>
</dbReference>
<dbReference type="InterPro" id="IPR032413">
    <property type="entry name" value="Arm_3"/>
</dbReference>
<dbReference type="Pfam" id="PF25579">
    <property type="entry name" value="TPR_TRIP12_N"/>
    <property type="match status" value="1"/>
</dbReference>
<dbReference type="PROSITE" id="PS51214">
    <property type="entry name" value="IBB"/>
    <property type="match status" value="1"/>
</dbReference>
<evidence type="ECO:0000259" key="8">
    <source>
        <dbReference type="PROSITE" id="PS51214"/>
    </source>
</evidence>
<reference evidence="9" key="1">
    <citation type="submission" date="2022-11" db="EMBL/GenBank/DDBJ databases">
        <authorList>
            <person name="Morgan W.R."/>
            <person name="Tartar A."/>
        </authorList>
    </citation>
    <scope>NUCLEOTIDE SEQUENCE</scope>
    <source>
        <strain evidence="9">ARSEF 373</strain>
    </source>
</reference>
<dbReference type="GO" id="GO:0006606">
    <property type="term" value="P:protein import into nucleus"/>
    <property type="evidence" value="ECO:0007669"/>
    <property type="project" value="InterPro"/>
</dbReference>
<keyword evidence="10" id="KW-1185">Reference proteome</keyword>
<dbReference type="PANTHER" id="PTHR23316">
    <property type="entry name" value="IMPORTIN ALPHA"/>
    <property type="match status" value="1"/>
</dbReference>
<dbReference type="SMART" id="SM00185">
    <property type="entry name" value="ARM"/>
    <property type="match status" value="8"/>
</dbReference>
<dbReference type="InterPro" id="IPR000225">
    <property type="entry name" value="Armadillo"/>
</dbReference>
<dbReference type="FunFam" id="1.25.10.10:FF:000009">
    <property type="entry name" value="Importin subunit alpha"/>
    <property type="match status" value="1"/>
</dbReference>
<keyword evidence="3" id="KW-0677">Repeat</keyword>
<dbReference type="Pfam" id="PF16186">
    <property type="entry name" value="Arm_3"/>
    <property type="match status" value="1"/>
</dbReference>
<name>A0AAV2YWG1_9STRA</name>
<proteinExistence type="inferred from homology"/>
<dbReference type="PIRSF" id="PIRSF005673">
    <property type="entry name" value="Importin_alpha"/>
    <property type="match status" value="1"/>
</dbReference>
<feature type="repeat" description="ARM" evidence="6">
    <location>
        <begin position="180"/>
        <end position="209"/>
    </location>
</feature>
<dbReference type="Proteomes" id="UP001146120">
    <property type="component" value="Unassembled WGS sequence"/>
</dbReference>
<organism evidence="9 10">
    <name type="scientific">Lagenidium giganteum</name>
    <dbReference type="NCBI Taxonomy" id="4803"/>
    <lineage>
        <taxon>Eukaryota</taxon>
        <taxon>Sar</taxon>
        <taxon>Stramenopiles</taxon>
        <taxon>Oomycota</taxon>
        <taxon>Peronosporomycetes</taxon>
        <taxon>Pythiales</taxon>
        <taxon>Pythiaceae</taxon>
    </lineage>
</organism>
<evidence type="ECO:0000256" key="7">
    <source>
        <dbReference type="SAM" id="MobiDB-lite"/>
    </source>
</evidence>
<feature type="region of interest" description="Disordered" evidence="7">
    <location>
        <begin position="1"/>
        <end position="25"/>
    </location>
</feature>
<dbReference type="InterPro" id="IPR011989">
    <property type="entry name" value="ARM-like"/>
</dbReference>
<comment type="similarity">
    <text evidence="1 5">Belongs to the importin alpha family.</text>
</comment>
<dbReference type="GO" id="GO:0005737">
    <property type="term" value="C:cytoplasm"/>
    <property type="evidence" value="ECO:0007669"/>
    <property type="project" value="InterPro"/>
</dbReference>
<gene>
    <name evidence="9" type="ORF">N0F65_003013</name>
</gene>
<evidence type="ECO:0000256" key="4">
    <source>
        <dbReference type="ARBA" id="ARBA00022927"/>
    </source>
</evidence>
<evidence type="ECO:0000256" key="6">
    <source>
        <dbReference type="PROSITE-ProRule" id="PRU00259"/>
    </source>
</evidence>
<evidence type="ECO:0000256" key="1">
    <source>
        <dbReference type="ARBA" id="ARBA00010394"/>
    </source>
</evidence>